<organism evidence="1 2">
    <name type="scientific">Limosa lapponica baueri</name>
    <dbReference type="NCBI Taxonomy" id="1758121"/>
    <lineage>
        <taxon>Eukaryota</taxon>
        <taxon>Metazoa</taxon>
        <taxon>Chordata</taxon>
        <taxon>Craniata</taxon>
        <taxon>Vertebrata</taxon>
        <taxon>Euteleostomi</taxon>
        <taxon>Archelosauria</taxon>
        <taxon>Archosauria</taxon>
        <taxon>Dinosauria</taxon>
        <taxon>Saurischia</taxon>
        <taxon>Theropoda</taxon>
        <taxon>Coelurosauria</taxon>
        <taxon>Aves</taxon>
        <taxon>Neognathae</taxon>
        <taxon>Neoaves</taxon>
        <taxon>Charadriiformes</taxon>
        <taxon>Scolopacidae</taxon>
        <taxon>Limosa</taxon>
    </lineage>
</organism>
<dbReference type="Proteomes" id="UP000233556">
    <property type="component" value="Unassembled WGS sequence"/>
</dbReference>
<accession>A0A2I0UQW6</accession>
<name>A0A2I0UQW6_LIMLA</name>
<gene>
    <name evidence="1" type="ORF">llap_1267</name>
</gene>
<keyword evidence="2" id="KW-1185">Reference proteome</keyword>
<evidence type="ECO:0000313" key="2">
    <source>
        <dbReference type="Proteomes" id="UP000233556"/>
    </source>
</evidence>
<sequence>MGGREDHPQVPPSLLVYYYGVYPFSVRHRSEGVQEERQRSMLQLLLRPSDDHSSFIGDRPSSRSTVFLIAVRGLEVAVFSQVFSREQNPLQVFK</sequence>
<protein>
    <submittedName>
        <fullName evidence="1">Uncharacterized protein</fullName>
    </submittedName>
</protein>
<proteinExistence type="predicted"/>
<dbReference type="AlphaFoldDB" id="A0A2I0UQW6"/>
<reference evidence="2" key="2">
    <citation type="submission" date="2017-12" db="EMBL/GenBank/DDBJ databases">
        <title>Genome sequence of the Bar-tailed Godwit (Limosa lapponica baueri).</title>
        <authorList>
            <person name="Lima N.C.B."/>
            <person name="Parody-Merino A.M."/>
            <person name="Battley P.F."/>
            <person name="Fidler A.E."/>
            <person name="Prosdocimi F."/>
        </authorList>
    </citation>
    <scope>NUCLEOTIDE SEQUENCE [LARGE SCALE GENOMIC DNA]</scope>
</reference>
<reference evidence="2" key="1">
    <citation type="submission" date="2017-11" db="EMBL/GenBank/DDBJ databases">
        <authorList>
            <person name="Lima N.C."/>
            <person name="Parody-Merino A.M."/>
            <person name="Battley P.F."/>
            <person name="Fidler A.E."/>
            <person name="Prosdocimi F."/>
        </authorList>
    </citation>
    <scope>NUCLEOTIDE SEQUENCE [LARGE SCALE GENOMIC DNA]</scope>
</reference>
<evidence type="ECO:0000313" key="1">
    <source>
        <dbReference type="EMBL" id="PKU48435.1"/>
    </source>
</evidence>
<dbReference type="EMBL" id="KZ505653">
    <property type="protein sequence ID" value="PKU48435.1"/>
    <property type="molecule type" value="Genomic_DNA"/>
</dbReference>